<feature type="domain" description="Cytochrome b561 bacterial/Ni-hydrogenase" evidence="7">
    <location>
        <begin position="16"/>
        <end position="176"/>
    </location>
</feature>
<proteinExistence type="predicted"/>
<protein>
    <submittedName>
        <fullName evidence="8">Cytochrome B oxidoreductase</fullName>
    </submittedName>
</protein>
<dbReference type="Pfam" id="PF01292">
    <property type="entry name" value="Ni_hydr_CYTB"/>
    <property type="match status" value="1"/>
</dbReference>
<evidence type="ECO:0000256" key="5">
    <source>
        <dbReference type="ARBA" id="ARBA00023136"/>
    </source>
</evidence>
<keyword evidence="2" id="KW-1003">Cell membrane</keyword>
<dbReference type="GO" id="GO:0005886">
    <property type="term" value="C:plasma membrane"/>
    <property type="evidence" value="ECO:0007669"/>
    <property type="project" value="UniProtKB-SubCell"/>
</dbReference>
<evidence type="ECO:0000256" key="2">
    <source>
        <dbReference type="ARBA" id="ARBA00022475"/>
    </source>
</evidence>
<sequence length="186" mass="20864">MATPADRVHARDTIRVWDLAVRFTHWSVAAIVCYDLIDDSGDQVHRVLGYVAAGLVLFRVVWGFVGTEHARFQAWWPRAAGVLAYGRALMRGRAPRFISHTPLGAVMMLAMWSLILALAITGWMSRLDPFWGEDWPIDIHRWLSNTLLGLVALHVVAAVAMSLKGRENLIAAMLTGRKRRDTDHPS</sequence>
<evidence type="ECO:0000256" key="4">
    <source>
        <dbReference type="ARBA" id="ARBA00022989"/>
    </source>
</evidence>
<reference evidence="8 9" key="1">
    <citation type="submission" date="2017-12" db="EMBL/GenBank/DDBJ databases">
        <title>Genome sequence of the active heterotrophic nitrifier-denitrifier, Cupriavidus pauculus UM1.</title>
        <authorList>
            <person name="Putonti C."/>
            <person name="Castignetti D."/>
        </authorList>
    </citation>
    <scope>NUCLEOTIDE SEQUENCE [LARGE SCALE GENOMIC DNA]</scope>
    <source>
        <strain evidence="8 9">UM1</strain>
    </source>
</reference>
<dbReference type="PANTHER" id="PTHR30485">
    <property type="entry name" value="NI/FE-HYDROGENASE 1 B-TYPE CYTOCHROME SUBUNIT"/>
    <property type="match status" value="1"/>
</dbReference>
<feature type="transmembrane region" description="Helical" evidence="6">
    <location>
        <begin position="142"/>
        <end position="163"/>
    </location>
</feature>
<feature type="transmembrane region" description="Helical" evidence="6">
    <location>
        <begin position="97"/>
        <end position="122"/>
    </location>
</feature>
<keyword evidence="5 6" id="KW-0472">Membrane</keyword>
<dbReference type="PANTHER" id="PTHR30485:SF2">
    <property type="entry name" value="BLL0597 PROTEIN"/>
    <property type="match status" value="1"/>
</dbReference>
<feature type="transmembrane region" description="Helical" evidence="6">
    <location>
        <begin position="47"/>
        <end position="65"/>
    </location>
</feature>
<dbReference type="Proteomes" id="UP000234341">
    <property type="component" value="Unassembled WGS sequence"/>
</dbReference>
<dbReference type="OrthoDB" id="196472at2"/>
<dbReference type="AlphaFoldDB" id="A0A2N5C7G5"/>
<comment type="caution">
    <text evidence="8">The sequence shown here is derived from an EMBL/GenBank/DDBJ whole genome shotgun (WGS) entry which is preliminary data.</text>
</comment>
<keyword evidence="4 6" id="KW-1133">Transmembrane helix</keyword>
<dbReference type="InterPro" id="IPR016174">
    <property type="entry name" value="Di-haem_cyt_TM"/>
</dbReference>
<dbReference type="GO" id="GO:0020037">
    <property type="term" value="F:heme binding"/>
    <property type="evidence" value="ECO:0007669"/>
    <property type="project" value="TreeGrafter"/>
</dbReference>
<evidence type="ECO:0000256" key="6">
    <source>
        <dbReference type="SAM" id="Phobius"/>
    </source>
</evidence>
<dbReference type="STRING" id="82633.GCA_000974605_05586"/>
<evidence type="ECO:0000256" key="1">
    <source>
        <dbReference type="ARBA" id="ARBA00004651"/>
    </source>
</evidence>
<evidence type="ECO:0000259" key="7">
    <source>
        <dbReference type="Pfam" id="PF01292"/>
    </source>
</evidence>
<dbReference type="GO" id="GO:0022904">
    <property type="term" value="P:respiratory electron transport chain"/>
    <property type="evidence" value="ECO:0007669"/>
    <property type="project" value="InterPro"/>
</dbReference>
<dbReference type="GO" id="GO:0009055">
    <property type="term" value="F:electron transfer activity"/>
    <property type="evidence" value="ECO:0007669"/>
    <property type="project" value="InterPro"/>
</dbReference>
<dbReference type="InterPro" id="IPR011577">
    <property type="entry name" value="Cyt_b561_bac/Ni-Hgenase"/>
</dbReference>
<gene>
    <name evidence="8" type="ORF">CYJ10_23900</name>
</gene>
<dbReference type="Gene3D" id="1.20.950.20">
    <property type="entry name" value="Transmembrane di-heme cytochromes, Chain C"/>
    <property type="match status" value="1"/>
</dbReference>
<keyword evidence="3 6" id="KW-0812">Transmembrane</keyword>
<dbReference type="SUPFAM" id="SSF81342">
    <property type="entry name" value="Transmembrane di-heme cytochromes"/>
    <property type="match status" value="1"/>
</dbReference>
<evidence type="ECO:0000313" key="8">
    <source>
        <dbReference type="EMBL" id="PLP98165.1"/>
    </source>
</evidence>
<evidence type="ECO:0000256" key="3">
    <source>
        <dbReference type="ARBA" id="ARBA00022692"/>
    </source>
</evidence>
<organism evidence="8 9">
    <name type="scientific">Cupriavidus pauculus</name>
    <dbReference type="NCBI Taxonomy" id="82633"/>
    <lineage>
        <taxon>Bacteria</taxon>
        <taxon>Pseudomonadati</taxon>
        <taxon>Pseudomonadota</taxon>
        <taxon>Betaproteobacteria</taxon>
        <taxon>Burkholderiales</taxon>
        <taxon>Burkholderiaceae</taxon>
        <taxon>Cupriavidus</taxon>
    </lineage>
</organism>
<accession>A0A2N5C7G5</accession>
<dbReference type="EMBL" id="PJRP01000013">
    <property type="protein sequence ID" value="PLP98165.1"/>
    <property type="molecule type" value="Genomic_DNA"/>
</dbReference>
<dbReference type="InterPro" id="IPR051542">
    <property type="entry name" value="Hydrogenase_cytochrome"/>
</dbReference>
<evidence type="ECO:0000313" key="9">
    <source>
        <dbReference type="Proteomes" id="UP000234341"/>
    </source>
</evidence>
<comment type="subcellular location">
    <subcellularLocation>
        <location evidence="1">Cell membrane</location>
        <topology evidence="1">Multi-pass membrane protein</topology>
    </subcellularLocation>
</comment>
<dbReference type="RefSeq" id="WP_101683926.1">
    <property type="nucleotide sequence ID" value="NZ_PJRP01000013.1"/>
</dbReference>
<name>A0A2N5C7G5_9BURK</name>